<dbReference type="InterPro" id="IPR008967">
    <property type="entry name" value="p53-like_TF_DNA-bd_sf"/>
</dbReference>
<dbReference type="GO" id="GO:0005667">
    <property type="term" value="C:transcription regulator complex"/>
    <property type="evidence" value="ECO:0007669"/>
    <property type="project" value="TreeGrafter"/>
</dbReference>
<sequence length="1084" mass="119881">MLLKCSPLDKRPIGQSKGGKNVRNPLKMTVSSSTTSMSSRIHRKVLRVPSKRHPGKVIPSKLTSSHSTGKLIPGKRLNLSKSTSTTATVTPTNQTALCDNNSNDSGLGFDRNLEHQYNNSIGGIRSINQNRLMTTPVARNSGKLPGKRAPHGPITLQTQLSSISRDGKVQLQILTQPEQQHRARYQTEGSRGAVKDRSGNGFPVVRLVGYNKPAILQVFIGTDVGRVLPHMFYQACKVSGKNSTQCVEKKQEGTIVIEIELKSENDMTVTCDCVGILKERNVDVEHRFPDQQGPRSKKKSTRCRMVFRTIITNLDGSVETLQVCSQQIVCTQPPGVPEISKKSLVSSPVDGGLELFIIGKNFLKDTRVIFQKRKLTSNTVNLQWEESVVPDKEYLQQTHLVCIVPPYLSQDILEPTTVQIFIVSGGKKSETHNFTYTPKNSHTALTAATTSYFHSIQQQQQSNSNSTTTNHLINNSNSQDAIYDDSSNHNNNSNHTNTNSFLWNSTNPNGKNELDSDMMPPPVNLLPLCVRRPSLLAEQIQNISSPPSQSIMKSELIIDENTRSPINETLNPDSLERFPGSSDNSLDNNLMYRQTNSVVPTAMDISEDNSNISMIVNDGTIDMNTINHHRNLHHPMSTIINETGLNVFHPATASVPPAAHIMNNIMDTNELNNSRTTPNANDLKVIDLCIKQEQMDAAVKQSQLVQFIAATTNSNDPIPNINEVNELKAQLEVETLFNATQQPSTQIETTFPTNMMNHHHDAQLLGMQTQQNTIIPTSVTANPQQQPQTIDTTVTQDIILNSQSAITITTNNLPLLATTQQNQTNVNSATQALSPEIILNPTVAPSSIMCQNTNDPNLLTSQVLNNMAVMAASQQAQAPPPSTIIPPMIEPTPEQKATSANVVKNMILNAAAEILTTNEPSVTTQTTINALMSLNTSNILTNSVQQTQMMSNVMMDHSLVSQTAPQQMPVQESQQQQQQALYQTQLTMNNSAMQQQTQPTNQESLLQNVNLMHSHHHQQQQQQPHMHHHQIHQNNILTDQLQQQQPIKQAQQQPPTPSTIPQELTSMSDNDLISYINPSCFDQV</sequence>
<evidence type="ECO:0000256" key="20">
    <source>
        <dbReference type="ARBA" id="ARBA00080722"/>
    </source>
</evidence>
<evidence type="ECO:0000256" key="21">
    <source>
        <dbReference type="SAM" id="MobiDB-lite"/>
    </source>
</evidence>
<dbReference type="GO" id="GO:0048731">
    <property type="term" value="P:system development"/>
    <property type="evidence" value="ECO:0007669"/>
    <property type="project" value="UniProtKB-ARBA"/>
</dbReference>
<evidence type="ECO:0000256" key="8">
    <source>
        <dbReference type="ARBA" id="ARBA00022763"/>
    </source>
</evidence>
<keyword evidence="5" id="KW-0963">Cytoplasm</keyword>
<dbReference type="Pfam" id="PF00554">
    <property type="entry name" value="RHD_DNA_bind"/>
    <property type="match status" value="1"/>
</dbReference>
<dbReference type="GO" id="GO:0005694">
    <property type="term" value="C:chromosome"/>
    <property type="evidence" value="ECO:0007669"/>
    <property type="project" value="UniProtKB-SubCell"/>
</dbReference>
<feature type="region of interest" description="Disordered" evidence="21">
    <location>
        <begin position="455"/>
        <end position="518"/>
    </location>
</feature>
<accession>U5EFX6</accession>
<keyword evidence="7" id="KW-0597">Phosphoprotein</keyword>
<evidence type="ECO:0000256" key="17">
    <source>
        <dbReference type="ARBA" id="ARBA00055141"/>
    </source>
</evidence>
<keyword evidence="9" id="KW-0013">ADP-ribosylation</keyword>
<feature type="region of interest" description="Disordered" evidence="21">
    <location>
        <begin position="564"/>
        <end position="588"/>
    </location>
</feature>
<evidence type="ECO:0000256" key="1">
    <source>
        <dbReference type="ARBA" id="ARBA00004123"/>
    </source>
</evidence>
<feature type="compositionally biased region" description="Polar residues" evidence="21">
    <location>
        <begin position="501"/>
        <end position="510"/>
    </location>
</feature>
<organism evidence="23">
    <name type="scientific">Corethrella appendiculata</name>
    <dbReference type="NCBI Taxonomy" id="1370023"/>
    <lineage>
        <taxon>Eukaryota</taxon>
        <taxon>Metazoa</taxon>
        <taxon>Ecdysozoa</taxon>
        <taxon>Arthropoda</taxon>
        <taxon>Hexapoda</taxon>
        <taxon>Insecta</taxon>
        <taxon>Pterygota</taxon>
        <taxon>Neoptera</taxon>
        <taxon>Endopterygota</taxon>
        <taxon>Diptera</taxon>
        <taxon>Nematocera</taxon>
        <taxon>Culicoidea</taxon>
        <taxon>Chaoboridae</taxon>
        <taxon>Corethrella</taxon>
    </lineage>
</organism>
<feature type="compositionally biased region" description="Low complexity" evidence="21">
    <location>
        <begin position="488"/>
        <end position="500"/>
    </location>
</feature>
<dbReference type="FunFam" id="2.60.40.340:FF:000002">
    <property type="entry name" value="Nuclear factor of activated T-cells 5, tonicity-responsive"/>
    <property type="match status" value="1"/>
</dbReference>
<dbReference type="FunFam" id="2.60.40.10:FF:000174">
    <property type="entry name" value="Nuclear factor of activated T-cells 5, tonicity-responsive"/>
    <property type="match status" value="1"/>
</dbReference>
<name>U5EFX6_9DIPT</name>
<dbReference type="InterPro" id="IPR011539">
    <property type="entry name" value="RHD_DNA_bind_dom"/>
</dbReference>
<feature type="compositionally biased region" description="Low complexity" evidence="21">
    <location>
        <begin position="28"/>
        <end position="39"/>
    </location>
</feature>
<dbReference type="PANTHER" id="PTHR12533:SF7">
    <property type="entry name" value="NFAT NUCLEAR FACTOR, ISOFORM B"/>
    <property type="match status" value="1"/>
</dbReference>
<dbReference type="InterPro" id="IPR002909">
    <property type="entry name" value="IPT_dom"/>
</dbReference>
<dbReference type="GO" id="GO:0045944">
    <property type="term" value="P:positive regulation of transcription by RNA polymerase II"/>
    <property type="evidence" value="ECO:0007669"/>
    <property type="project" value="UniProtKB-ARBA"/>
</dbReference>
<keyword evidence="6" id="KW-1017">Isopeptide bond</keyword>
<dbReference type="Gene3D" id="2.60.40.10">
    <property type="entry name" value="Immunoglobulins"/>
    <property type="match status" value="1"/>
</dbReference>
<proteinExistence type="evidence at transcript level"/>
<reference evidence="23" key="1">
    <citation type="journal article" date="2014" name="Insect Biochem. Mol. Biol.">
        <title>An insight into the sialome of the frog biting fly, Corethrella appendiculata.</title>
        <authorList>
            <person name="Ribeiro J.M.C."/>
            <person name="Chagas A.C."/>
            <person name="Pham V.M."/>
            <person name="Lounibos L.P."/>
            <person name="Calvo E."/>
        </authorList>
    </citation>
    <scope>NUCLEOTIDE SEQUENCE</scope>
    <source>
        <tissue evidence="23">Salivary glands</tissue>
    </source>
</reference>
<dbReference type="SMART" id="SM00429">
    <property type="entry name" value="IPT"/>
    <property type="match status" value="1"/>
</dbReference>
<comment type="subunit">
    <text evidence="18">Homodimer when bound to DNA, completely encircles its DNA target. Interacts with CIDEC; this interaction is direct and retains NFAT5 in the cytoplasm. Does not bind with Fos and Jun transcription factors. Interacts with DDX5 and DDX17; this interaction leads to DDX5/DDX17 recruitment to LNC2 and S100A4 promoters and NFAT5-mediated DDX5/DDX17-enhanced transactivation.</text>
</comment>
<dbReference type="GO" id="GO:0048468">
    <property type="term" value="P:cell development"/>
    <property type="evidence" value="ECO:0007669"/>
    <property type="project" value="UniProtKB-ARBA"/>
</dbReference>
<comment type="function">
    <text evidence="17">Transcription factor involved, among others, in the transcriptional regulation of osmoprotective and inflammatory genes. Binds the DNA consensus sequence 5'-[ACT][AG]TGGAAA[CAT]A[TA][ATC][CA][ATG][GT][GAC][CG][CT]-3'. Mediates the transcriptional response to hypertonicity. Positively regulates the transcription of LCN2 and S100A4 genes; optimal transactivation of these genes requires the presence of DDX5/DDX17. Also involved in the DNA damage response by preventing formation of R-loops; R-loops are composed of a DNA:RNA hybrid and the associated non-template single-stranded DNA.</text>
</comment>
<dbReference type="AlphaFoldDB" id="U5EFX6"/>
<dbReference type="PROSITE" id="PS50254">
    <property type="entry name" value="REL_2"/>
    <property type="match status" value="1"/>
</dbReference>
<dbReference type="Gene3D" id="2.60.40.340">
    <property type="entry name" value="Rel homology domain (RHD), DNA-binding domain"/>
    <property type="match status" value="1"/>
</dbReference>
<keyword evidence="10" id="KW-0832">Ubl conjugation</keyword>
<dbReference type="GO" id="GO:0005634">
    <property type="term" value="C:nucleus"/>
    <property type="evidence" value="ECO:0007669"/>
    <property type="project" value="UniProtKB-SubCell"/>
</dbReference>
<evidence type="ECO:0000256" key="7">
    <source>
        <dbReference type="ARBA" id="ARBA00022553"/>
    </source>
</evidence>
<dbReference type="GO" id="GO:0000981">
    <property type="term" value="F:DNA-binding transcription factor activity, RNA polymerase II-specific"/>
    <property type="evidence" value="ECO:0007669"/>
    <property type="project" value="TreeGrafter"/>
</dbReference>
<evidence type="ECO:0000256" key="15">
    <source>
        <dbReference type="ARBA" id="ARBA00023163"/>
    </source>
</evidence>
<dbReference type="GO" id="GO:0010467">
    <property type="term" value="P:gene expression"/>
    <property type="evidence" value="ECO:0007669"/>
    <property type="project" value="UniProtKB-ARBA"/>
</dbReference>
<dbReference type="InterPro" id="IPR008366">
    <property type="entry name" value="NFAT"/>
</dbReference>
<dbReference type="InterPro" id="IPR037059">
    <property type="entry name" value="RHD_DNA_bind_dom_sf"/>
</dbReference>
<keyword evidence="15" id="KW-0804">Transcription</keyword>
<dbReference type="SUPFAM" id="SSF81296">
    <property type="entry name" value="E set domains"/>
    <property type="match status" value="1"/>
</dbReference>
<evidence type="ECO:0000256" key="4">
    <source>
        <dbReference type="ARBA" id="ARBA00022454"/>
    </source>
</evidence>
<evidence type="ECO:0000256" key="13">
    <source>
        <dbReference type="ARBA" id="ARBA00023125"/>
    </source>
</evidence>
<evidence type="ECO:0000256" key="16">
    <source>
        <dbReference type="ARBA" id="ARBA00023242"/>
    </source>
</evidence>
<dbReference type="GO" id="GO:0000978">
    <property type="term" value="F:RNA polymerase II cis-regulatory region sequence-specific DNA binding"/>
    <property type="evidence" value="ECO:0007669"/>
    <property type="project" value="TreeGrafter"/>
</dbReference>
<feature type="domain" description="RHD" evidence="22">
    <location>
        <begin position="147"/>
        <end position="335"/>
    </location>
</feature>
<keyword evidence="11" id="KW-0007">Acetylation</keyword>
<dbReference type="PANTHER" id="PTHR12533">
    <property type="entry name" value="NFAT"/>
    <property type="match status" value="1"/>
</dbReference>
<evidence type="ECO:0000256" key="2">
    <source>
        <dbReference type="ARBA" id="ARBA00004286"/>
    </source>
</evidence>
<keyword evidence="13" id="KW-0238">DNA-binding</keyword>
<feature type="region of interest" description="Disordered" evidence="21">
    <location>
        <begin position="1041"/>
        <end position="1069"/>
    </location>
</feature>
<evidence type="ECO:0000259" key="22">
    <source>
        <dbReference type="PROSITE" id="PS50254"/>
    </source>
</evidence>
<keyword evidence="16" id="KW-0539">Nucleus</keyword>
<evidence type="ECO:0000256" key="10">
    <source>
        <dbReference type="ARBA" id="ARBA00022843"/>
    </source>
</evidence>
<evidence type="ECO:0000256" key="6">
    <source>
        <dbReference type="ARBA" id="ARBA00022499"/>
    </source>
</evidence>
<evidence type="ECO:0000256" key="11">
    <source>
        <dbReference type="ARBA" id="ARBA00022990"/>
    </source>
</evidence>
<keyword evidence="4" id="KW-0158">Chromosome</keyword>
<comment type="subcellular location">
    <subcellularLocation>
        <location evidence="2">Chromosome</location>
    </subcellularLocation>
    <subcellularLocation>
        <location evidence="3">Cytoplasm</location>
    </subcellularLocation>
    <subcellularLocation>
        <location evidence="1">Nucleus</location>
    </subcellularLocation>
</comment>
<keyword evidence="8" id="KW-0227">DNA damage</keyword>
<evidence type="ECO:0000256" key="9">
    <source>
        <dbReference type="ARBA" id="ARBA00022765"/>
    </source>
</evidence>
<dbReference type="SUPFAM" id="SSF49417">
    <property type="entry name" value="p53-like transcription factors"/>
    <property type="match status" value="1"/>
</dbReference>
<dbReference type="GO" id="GO:0005737">
    <property type="term" value="C:cytoplasm"/>
    <property type="evidence" value="ECO:0007669"/>
    <property type="project" value="UniProtKB-SubCell"/>
</dbReference>
<dbReference type="GO" id="GO:0006974">
    <property type="term" value="P:DNA damage response"/>
    <property type="evidence" value="ECO:0007669"/>
    <property type="project" value="UniProtKB-KW"/>
</dbReference>
<evidence type="ECO:0000313" key="23">
    <source>
        <dbReference type="EMBL" id="JAB56178.1"/>
    </source>
</evidence>
<dbReference type="InterPro" id="IPR032397">
    <property type="entry name" value="RHD_dimer"/>
</dbReference>
<protein>
    <recommendedName>
        <fullName evidence="19">Nuclear factor of activated T-cells 5</fullName>
    </recommendedName>
    <alternativeName>
        <fullName evidence="20">T-cell transcription factor NFAT5</fullName>
    </alternativeName>
</protein>
<evidence type="ECO:0000256" key="3">
    <source>
        <dbReference type="ARBA" id="ARBA00004496"/>
    </source>
</evidence>
<evidence type="ECO:0000256" key="19">
    <source>
        <dbReference type="ARBA" id="ARBA00072227"/>
    </source>
</evidence>
<keyword evidence="12" id="KW-0805">Transcription regulation</keyword>
<evidence type="ECO:0000256" key="12">
    <source>
        <dbReference type="ARBA" id="ARBA00023015"/>
    </source>
</evidence>
<keyword evidence="14" id="KW-0010">Activator</keyword>
<evidence type="ECO:0000256" key="14">
    <source>
        <dbReference type="ARBA" id="ARBA00023159"/>
    </source>
</evidence>
<dbReference type="InterPro" id="IPR014756">
    <property type="entry name" value="Ig_E-set"/>
</dbReference>
<dbReference type="InterPro" id="IPR013783">
    <property type="entry name" value="Ig-like_fold"/>
</dbReference>
<dbReference type="Pfam" id="PF16179">
    <property type="entry name" value="RHD_dimer"/>
    <property type="match status" value="1"/>
</dbReference>
<dbReference type="EMBL" id="GANO01003693">
    <property type="protein sequence ID" value="JAB56178.1"/>
    <property type="molecule type" value="mRNA"/>
</dbReference>
<feature type="region of interest" description="Disordered" evidence="21">
    <location>
        <begin position="1"/>
        <end position="40"/>
    </location>
</feature>
<feature type="compositionally biased region" description="Low complexity" evidence="21">
    <location>
        <begin position="455"/>
        <end position="478"/>
    </location>
</feature>
<dbReference type="GO" id="GO:1902531">
    <property type="term" value="P:regulation of intracellular signal transduction"/>
    <property type="evidence" value="ECO:0007669"/>
    <property type="project" value="UniProtKB-ARBA"/>
</dbReference>
<feature type="compositionally biased region" description="Low complexity" evidence="21">
    <location>
        <begin position="1041"/>
        <end position="1053"/>
    </location>
</feature>
<evidence type="ECO:0000256" key="5">
    <source>
        <dbReference type="ARBA" id="ARBA00022490"/>
    </source>
</evidence>
<feature type="region of interest" description="Disordered" evidence="21">
    <location>
        <begin position="53"/>
        <end position="76"/>
    </location>
</feature>
<evidence type="ECO:0000256" key="18">
    <source>
        <dbReference type="ARBA" id="ARBA00065799"/>
    </source>
</evidence>